<sequence>MGKLEKREALAGYLFILPWVCGFLVFVLFSLVMAFYTSLTDWNLLSPARWVGFANYNAVLHDDLFWKSLRVTLIYVCTSVPLGIALGFSMALLLNQKVRGLSFWRLVYYFPAVLSGVAVSLMWIWVFNPDFGIVNLALSLFGIPGPGWIADTHWALPSIVVMSLWGAGGGMIIYLAGLQGIPTELYEAAQIDGASVWKKFSFITVPMMTPVIFFNLIMGAISGFQVFTEAYVITGGGPDNATLMYGLYLYMNAFKYFKMGYASALAWILFLIILAITSLLFATSRRWVFYADGGDRS</sequence>
<dbReference type="CDD" id="cd06261">
    <property type="entry name" value="TM_PBP2"/>
    <property type="match status" value="1"/>
</dbReference>
<keyword evidence="4 7" id="KW-0812">Transmembrane</keyword>
<keyword evidence="10" id="KW-1185">Reference proteome</keyword>
<evidence type="ECO:0000256" key="4">
    <source>
        <dbReference type="ARBA" id="ARBA00022692"/>
    </source>
</evidence>
<dbReference type="GO" id="GO:0005886">
    <property type="term" value="C:plasma membrane"/>
    <property type="evidence" value="ECO:0007669"/>
    <property type="project" value="UniProtKB-SubCell"/>
</dbReference>
<evidence type="ECO:0000256" key="6">
    <source>
        <dbReference type="ARBA" id="ARBA00023136"/>
    </source>
</evidence>
<comment type="subcellular location">
    <subcellularLocation>
        <location evidence="1 7">Cell membrane</location>
        <topology evidence="1 7">Multi-pass membrane protein</topology>
    </subcellularLocation>
</comment>
<evidence type="ECO:0000256" key="2">
    <source>
        <dbReference type="ARBA" id="ARBA00022448"/>
    </source>
</evidence>
<dbReference type="Gene3D" id="1.10.3720.10">
    <property type="entry name" value="MetI-like"/>
    <property type="match status" value="1"/>
</dbReference>
<feature type="transmembrane region" description="Helical" evidence="7">
    <location>
        <begin position="230"/>
        <end position="250"/>
    </location>
</feature>
<dbReference type="InterPro" id="IPR035906">
    <property type="entry name" value="MetI-like_sf"/>
</dbReference>
<dbReference type="PANTHER" id="PTHR30193:SF1">
    <property type="entry name" value="ABC TRANSPORTER PERMEASE PROTEIN YESP-RELATED"/>
    <property type="match status" value="1"/>
</dbReference>
<keyword evidence="3" id="KW-1003">Cell membrane</keyword>
<evidence type="ECO:0000313" key="10">
    <source>
        <dbReference type="Proteomes" id="UP000564644"/>
    </source>
</evidence>
<feature type="transmembrane region" description="Helical" evidence="7">
    <location>
        <begin position="12"/>
        <end position="36"/>
    </location>
</feature>
<dbReference type="Pfam" id="PF00528">
    <property type="entry name" value="BPD_transp_1"/>
    <property type="match status" value="1"/>
</dbReference>
<evidence type="ECO:0000259" key="8">
    <source>
        <dbReference type="PROSITE" id="PS50928"/>
    </source>
</evidence>
<dbReference type="SUPFAM" id="SSF161098">
    <property type="entry name" value="MetI-like"/>
    <property type="match status" value="1"/>
</dbReference>
<gene>
    <name evidence="9" type="ORF">H7C18_11105</name>
</gene>
<evidence type="ECO:0000256" key="3">
    <source>
        <dbReference type="ARBA" id="ARBA00022475"/>
    </source>
</evidence>
<evidence type="ECO:0000256" key="5">
    <source>
        <dbReference type="ARBA" id="ARBA00022989"/>
    </source>
</evidence>
<protein>
    <submittedName>
        <fullName evidence="9">Sugar ABC transporter permease</fullName>
    </submittedName>
</protein>
<feature type="transmembrane region" description="Helical" evidence="7">
    <location>
        <begin position="106"/>
        <end position="126"/>
    </location>
</feature>
<dbReference type="PROSITE" id="PS50928">
    <property type="entry name" value="ABC_TM1"/>
    <property type="match status" value="1"/>
</dbReference>
<feature type="transmembrane region" description="Helical" evidence="7">
    <location>
        <begin position="262"/>
        <end position="282"/>
    </location>
</feature>
<comment type="similarity">
    <text evidence="7">Belongs to the binding-protein-dependent transport system permease family.</text>
</comment>
<accession>A0A7X0VVI7</accession>
<feature type="domain" description="ABC transmembrane type-1" evidence="8">
    <location>
        <begin position="69"/>
        <end position="280"/>
    </location>
</feature>
<dbReference type="EMBL" id="JACJVO010000012">
    <property type="protein sequence ID" value="MBB6731455.1"/>
    <property type="molecule type" value="Genomic_DNA"/>
</dbReference>
<feature type="transmembrane region" description="Helical" evidence="7">
    <location>
        <begin position="200"/>
        <end position="224"/>
    </location>
</feature>
<dbReference type="AlphaFoldDB" id="A0A7X0VVI7"/>
<dbReference type="InterPro" id="IPR000515">
    <property type="entry name" value="MetI-like"/>
</dbReference>
<name>A0A7X0VVI7_9BACL</name>
<reference evidence="9 10" key="1">
    <citation type="submission" date="2020-08" db="EMBL/GenBank/DDBJ databases">
        <title>Cohnella phylogeny.</title>
        <authorList>
            <person name="Dunlap C."/>
        </authorList>
    </citation>
    <scope>NUCLEOTIDE SEQUENCE [LARGE SCALE GENOMIC DNA]</scope>
    <source>
        <strain evidence="9 10">CBP 2801</strain>
    </source>
</reference>
<evidence type="ECO:0000256" key="1">
    <source>
        <dbReference type="ARBA" id="ARBA00004651"/>
    </source>
</evidence>
<organism evidence="9 10">
    <name type="scientific">Cohnella zeiphila</name>
    <dbReference type="NCBI Taxonomy" id="2761120"/>
    <lineage>
        <taxon>Bacteria</taxon>
        <taxon>Bacillati</taxon>
        <taxon>Bacillota</taxon>
        <taxon>Bacilli</taxon>
        <taxon>Bacillales</taxon>
        <taxon>Paenibacillaceae</taxon>
        <taxon>Cohnella</taxon>
    </lineage>
</organism>
<proteinExistence type="inferred from homology"/>
<dbReference type="GO" id="GO:0055085">
    <property type="term" value="P:transmembrane transport"/>
    <property type="evidence" value="ECO:0007669"/>
    <property type="project" value="InterPro"/>
</dbReference>
<dbReference type="Proteomes" id="UP000564644">
    <property type="component" value="Unassembled WGS sequence"/>
</dbReference>
<dbReference type="RefSeq" id="WP_185129127.1">
    <property type="nucleotide sequence ID" value="NZ_JACJVO010000012.1"/>
</dbReference>
<feature type="transmembrane region" description="Helical" evidence="7">
    <location>
        <begin position="73"/>
        <end position="94"/>
    </location>
</feature>
<feature type="transmembrane region" description="Helical" evidence="7">
    <location>
        <begin position="154"/>
        <end position="176"/>
    </location>
</feature>
<keyword evidence="5 7" id="KW-1133">Transmembrane helix</keyword>
<evidence type="ECO:0000256" key="7">
    <source>
        <dbReference type="RuleBase" id="RU363032"/>
    </source>
</evidence>
<dbReference type="PANTHER" id="PTHR30193">
    <property type="entry name" value="ABC TRANSPORTER PERMEASE PROTEIN"/>
    <property type="match status" value="1"/>
</dbReference>
<evidence type="ECO:0000313" key="9">
    <source>
        <dbReference type="EMBL" id="MBB6731455.1"/>
    </source>
</evidence>
<dbReference type="InterPro" id="IPR051393">
    <property type="entry name" value="ABC_transporter_permease"/>
</dbReference>
<keyword evidence="6 7" id="KW-0472">Membrane</keyword>
<keyword evidence="2 7" id="KW-0813">Transport</keyword>
<comment type="caution">
    <text evidence="9">The sequence shown here is derived from an EMBL/GenBank/DDBJ whole genome shotgun (WGS) entry which is preliminary data.</text>
</comment>